<dbReference type="InterPro" id="IPR024535">
    <property type="entry name" value="RHGA/B-epi-like_pectate_lyase"/>
</dbReference>
<dbReference type="InterPro" id="IPR011050">
    <property type="entry name" value="Pectin_lyase_fold/virulence"/>
</dbReference>
<comment type="caution">
    <text evidence="4">The sequence shown here is derived from an EMBL/GenBank/DDBJ whole genome shotgun (WGS) entry which is preliminary data.</text>
</comment>
<evidence type="ECO:0000256" key="2">
    <source>
        <dbReference type="SAM" id="SignalP"/>
    </source>
</evidence>
<proteinExistence type="predicted"/>
<dbReference type="PANTHER" id="PTHR33928">
    <property type="entry name" value="POLYGALACTURONASE QRT3"/>
    <property type="match status" value="1"/>
</dbReference>
<dbReference type="EMBL" id="PKSG01000822">
    <property type="protein sequence ID" value="POR32699.1"/>
    <property type="molecule type" value="Genomic_DNA"/>
</dbReference>
<dbReference type="InterPro" id="IPR039279">
    <property type="entry name" value="QRT3-like"/>
</dbReference>
<reference evidence="4 5" key="1">
    <citation type="submission" date="2018-01" db="EMBL/GenBank/DDBJ databases">
        <title>Harnessing the power of phylogenomics to disentangle the directionality and signatures of interkingdom host jumping in the parasitic fungal genus Tolypocladium.</title>
        <authorList>
            <person name="Quandt C.A."/>
            <person name="Patterson W."/>
            <person name="Spatafora J.W."/>
        </authorList>
    </citation>
    <scope>NUCLEOTIDE SEQUENCE [LARGE SCALE GENOMIC DNA]</scope>
    <source>
        <strain evidence="4 5">NRBC 100945</strain>
    </source>
</reference>
<dbReference type="Gene3D" id="2.160.20.10">
    <property type="entry name" value="Single-stranded right-handed beta-helix, Pectin lyase-like"/>
    <property type="match status" value="2"/>
</dbReference>
<keyword evidence="5" id="KW-1185">Reference proteome</keyword>
<protein>
    <submittedName>
        <fullName evidence="4">Exo-beta-1,3-glucanase</fullName>
    </submittedName>
</protein>
<organism evidence="4 5">
    <name type="scientific">Tolypocladium paradoxum</name>
    <dbReference type="NCBI Taxonomy" id="94208"/>
    <lineage>
        <taxon>Eukaryota</taxon>
        <taxon>Fungi</taxon>
        <taxon>Dikarya</taxon>
        <taxon>Ascomycota</taxon>
        <taxon>Pezizomycotina</taxon>
        <taxon>Sordariomycetes</taxon>
        <taxon>Hypocreomycetidae</taxon>
        <taxon>Hypocreales</taxon>
        <taxon>Ophiocordycipitaceae</taxon>
        <taxon>Tolypocladium</taxon>
    </lineage>
</organism>
<keyword evidence="2" id="KW-0732">Signal</keyword>
<gene>
    <name evidence="4" type="ORF">TPAR_07101</name>
</gene>
<feature type="signal peptide" evidence="2">
    <location>
        <begin position="1"/>
        <end position="22"/>
    </location>
</feature>
<dbReference type="Pfam" id="PF12708">
    <property type="entry name" value="Pect-lyase_RHGA_epim"/>
    <property type="match status" value="2"/>
</dbReference>
<feature type="region of interest" description="Disordered" evidence="1">
    <location>
        <begin position="997"/>
        <end position="1026"/>
    </location>
</feature>
<dbReference type="OrthoDB" id="1046782at2759"/>
<accession>A0A2S4KR89</accession>
<evidence type="ECO:0000256" key="1">
    <source>
        <dbReference type="SAM" id="MobiDB-lite"/>
    </source>
</evidence>
<feature type="domain" description="Rhamnogalacturonase A/B/Epimerase-like pectate lyase" evidence="3">
    <location>
        <begin position="508"/>
        <end position="573"/>
    </location>
</feature>
<feature type="domain" description="Rhamnogalacturonase A/B/Epimerase-like pectate lyase" evidence="3">
    <location>
        <begin position="139"/>
        <end position="376"/>
    </location>
</feature>
<evidence type="ECO:0000259" key="3">
    <source>
        <dbReference type="Pfam" id="PF12708"/>
    </source>
</evidence>
<dbReference type="InterPro" id="IPR012334">
    <property type="entry name" value="Pectin_lyas_fold"/>
</dbReference>
<sequence length="1115" mass="121028">MEIGSTLQHILLVLLGVTSVFAEDAEWRLLRDSANISTFSDVFQQKPPESPAYMVDNAGNTHGVAPINGAYNGPVWAESGSFENYMKKLQEKKAAGLVANTSSPFSNETLHARRAGGYWVPELARLGLAPHAENGYVFYRNVMDYGADNTGSTNTEEAINAAIQDGDRCGEECGNTFIKGALIYFPPGTYKVCTPIIQYYYTQFVGDALERPIIKGCDKFTGIALMDVDPYVPNMAQPDGSGVNWYINQNQFFRQIRNFVFDLTSMPAATDEHGQELIPTGIHWQVSQACSLQNLLFKMPTASSSGDNITHVGIFTENGSGGFVSDLEFEGGAIGWRVGSQQYTAIGLRFTNCITAVQMVWDWGFNWQRIEVNGGTIAFNISGRGGIDGQGIGSVSIIDSTINNVPIGLLTNDHATQPPNIVIDNTAFNNVGAIVQVANGTTLFPGGSQTVDLWAHGRRYNGGDGEYQTGHVTNRPSKAYSLLDGGKLFTRLRPQYENLPASSFLIATEHGCSNDATGDSTNAINAFLKQAAASGLVAYFPAGIYSIRGTVTIPVGSKVQGSSWSQIQATGSYFQDMKKPKVAVRVGEEGDIGTMEIADMLFTVKGNTAGAIMVEWNVHESSQGSAAMWDSHIRVGGGIDTGLDVANCPKHGYNEACICASMLLHVTRHASGYFENVWAWVADHDNDMSLYWEVDASASQISLYGARGVLIESQGPCWFYGTGSEHAILYQYQTYKAKDIYLGHIQTESPYFQPKPPSPKPFDFAVDLFPGDPTFEHCTTDSCREAWGLRVIDSEGITVHSAGLYSWFVDYGQDCLNSEDCQKRIMQVKGSKDVAIYNIFAKGVEEIATGEGSTIDQDDNQQGYTSEISVWFPEDGNPDDSEVVYIGTEVYQTHTAACPSPCVMVLAPSPLASTTTIIVGPYTTSLEVGTTTTTVTVTPKPVTTDRIPFSNINLTGTITDGVVFVPKTSIVLEDIEVTLSYISNGRSTTSVRELQLPPWPQITNGPPENWTSDAGTTTGGTTSGRPVIITINTDWPGESPTTPDPPFPTSTEFPIIIIEPITEEIENQCINGTCPVDEADDSIKEIANLTEFCVNIDRLKVFGWKIRLPEGVIGP</sequence>
<dbReference type="AlphaFoldDB" id="A0A2S4KR89"/>
<evidence type="ECO:0000313" key="5">
    <source>
        <dbReference type="Proteomes" id="UP000237481"/>
    </source>
</evidence>
<dbReference type="CDD" id="cd23668">
    <property type="entry name" value="GH55_beta13glucanase-like"/>
    <property type="match status" value="1"/>
</dbReference>
<dbReference type="SUPFAM" id="SSF51126">
    <property type="entry name" value="Pectin lyase-like"/>
    <property type="match status" value="2"/>
</dbReference>
<dbReference type="Proteomes" id="UP000237481">
    <property type="component" value="Unassembled WGS sequence"/>
</dbReference>
<evidence type="ECO:0000313" key="4">
    <source>
        <dbReference type="EMBL" id="POR32699.1"/>
    </source>
</evidence>
<feature type="chain" id="PRO_5015434722" evidence="2">
    <location>
        <begin position="23"/>
        <end position="1115"/>
    </location>
</feature>
<name>A0A2S4KR89_9HYPO</name>
<dbReference type="PANTHER" id="PTHR33928:SF2">
    <property type="entry name" value="PECTATE LYASE SUPERFAMILY PROTEIN DOMAIN-CONTAINING PROTEIN-RELATED"/>
    <property type="match status" value="1"/>
</dbReference>
<feature type="compositionally biased region" description="Polar residues" evidence="1">
    <location>
        <begin position="1001"/>
        <end position="1014"/>
    </location>
</feature>
<dbReference type="GO" id="GO:0004650">
    <property type="term" value="F:polygalacturonase activity"/>
    <property type="evidence" value="ECO:0007669"/>
    <property type="project" value="InterPro"/>
</dbReference>